<name>A0A6G1GAD1_9PEZI</name>
<organism evidence="2">
    <name type="scientific">Eremomyces bilateralis CBS 781.70</name>
    <dbReference type="NCBI Taxonomy" id="1392243"/>
    <lineage>
        <taxon>Eukaryota</taxon>
        <taxon>Fungi</taxon>
        <taxon>Dikarya</taxon>
        <taxon>Ascomycota</taxon>
        <taxon>Pezizomycotina</taxon>
        <taxon>Dothideomycetes</taxon>
        <taxon>Dothideomycetes incertae sedis</taxon>
        <taxon>Eremomycetales</taxon>
        <taxon>Eremomycetaceae</taxon>
        <taxon>Eremomyces</taxon>
    </lineage>
</organism>
<dbReference type="GeneID" id="54417977"/>
<gene>
    <name evidence="2 4" type="ORF">P152DRAFT_430926</name>
</gene>
<dbReference type="InterPro" id="IPR026893">
    <property type="entry name" value="Tyr/Ser_Pase_IphP-type"/>
</dbReference>
<dbReference type="InterPro" id="IPR000387">
    <property type="entry name" value="Tyr_Pase_dom"/>
</dbReference>
<sequence>MDVLNSDTGLDPEIPFDRLLNFRDVGQTVNTFVGKEFLRPGQLFRSSRPDECTPSDCEKLTSSIGLRAIIDLRTDTELRRQAAKYKTDPSVPEPAKLPGVTYYHINLNGKGYQNAVVAQLSWPAYIQLIFLYMGGYRIEMINLIAKHVLLKRGLVGLAVDTVTACGAEIRAMFEILQDESNYPVLLHCTQGKDRTGLTVLLVLMLLGVPSEAIDHDYRKSDESQSQEADERRRELSAINTGLGDLFARTAPDFVEKVTGEVNDKYGGIRDYLLSIDVNDDMQRRVKSLLISSG</sequence>
<reference evidence="4" key="3">
    <citation type="submission" date="2025-04" db="UniProtKB">
        <authorList>
            <consortium name="RefSeq"/>
        </authorList>
    </citation>
    <scope>IDENTIFICATION</scope>
    <source>
        <strain evidence="4">CBS 781.70</strain>
    </source>
</reference>
<evidence type="ECO:0000313" key="4">
    <source>
        <dbReference type="RefSeq" id="XP_033536501.1"/>
    </source>
</evidence>
<dbReference type="Proteomes" id="UP000504638">
    <property type="component" value="Unplaced"/>
</dbReference>
<proteinExistence type="predicted"/>
<protein>
    <submittedName>
        <fullName evidence="2 4">Tyrosine/serine protein phosphatase-like protein</fullName>
    </submittedName>
</protein>
<dbReference type="InterPro" id="IPR016130">
    <property type="entry name" value="Tyr_Pase_AS"/>
</dbReference>
<evidence type="ECO:0000313" key="3">
    <source>
        <dbReference type="Proteomes" id="UP000504638"/>
    </source>
</evidence>
<dbReference type="InterPro" id="IPR029021">
    <property type="entry name" value="Prot-tyrosine_phosphatase-like"/>
</dbReference>
<dbReference type="PROSITE" id="PS50056">
    <property type="entry name" value="TYR_PHOSPHATASE_2"/>
    <property type="match status" value="1"/>
</dbReference>
<dbReference type="Gene3D" id="3.90.190.10">
    <property type="entry name" value="Protein tyrosine phosphatase superfamily"/>
    <property type="match status" value="1"/>
</dbReference>
<reference evidence="2 4" key="1">
    <citation type="submission" date="2020-01" db="EMBL/GenBank/DDBJ databases">
        <authorList>
            <consortium name="DOE Joint Genome Institute"/>
            <person name="Haridas S."/>
            <person name="Albert R."/>
            <person name="Binder M."/>
            <person name="Bloem J."/>
            <person name="Labutti K."/>
            <person name="Salamov A."/>
            <person name="Andreopoulos B."/>
            <person name="Baker S.E."/>
            <person name="Barry K."/>
            <person name="Bills G."/>
            <person name="Bluhm B.H."/>
            <person name="Cannon C."/>
            <person name="Castanera R."/>
            <person name="Culley D.E."/>
            <person name="Daum C."/>
            <person name="Ezra D."/>
            <person name="Gonzalez J.B."/>
            <person name="Henrissat B."/>
            <person name="Kuo A."/>
            <person name="Liang C."/>
            <person name="Lipzen A."/>
            <person name="Lutzoni F."/>
            <person name="Magnuson J."/>
            <person name="Mondo S."/>
            <person name="Nolan M."/>
            <person name="Ohm R."/>
            <person name="Pangilinan J."/>
            <person name="Park H.-J."/>
            <person name="Ramirez L."/>
            <person name="Alfaro M."/>
            <person name="Sun H."/>
            <person name="Tritt A."/>
            <person name="Yoshinaga Y."/>
            <person name="Zwiers L.-H."/>
            <person name="Turgeon B.G."/>
            <person name="Goodwin S.B."/>
            <person name="Spatafora J.W."/>
            <person name="Crous P.W."/>
            <person name="Grigoriev I.V."/>
        </authorList>
    </citation>
    <scope>NUCLEOTIDE SEQUENCE</scope>
    <source>
        <strain evidence="2 4">CBS 781.70</strain>
    </source>
</reference>
<accession>A0A6G1GAD1</accession>
<evidence type="ECO:0000259" key="1">
    <source>
        <dbReference type="PROSITE" id="PS50056"/>
    </source>
</evidence>
<dbReference type="SUPFAM" id="SSF52799">
    <property type="entry name" value="(Phosphotyrosine protein) phosphatases II"/>
    <property type="match status" value="1"/>
</dbReference>
<dbReference type="PANTHER" id="PTHR31126">
    <property type="entry name" value="TYROSINE-PROTEIN PHOSPHATASE"/>
    <property type="match status" value="1"/>
</dbReference>
<evidence type="ECO:0000313" key="2">
    <source>
        <dbReference type="EMBL" id="KAF1814870.1"/>
    </source>
</evidence>
<keyword evidence="3" id="KW-1185">Reference proteome</keyword>
<dbReference type="PANTHER" id="PTHR31126:SF10">
    <property type="entry name" value="PROTEIN PHOSPHATASE, PUTATIVE (AFU_ORTHOLOGUE AFUA_6G06650)-RELATED"/>
    <property type="match status" value="1"/>
</dbReference>
<dbReference type="Pfam" id="PF13350">
    <property type="entry name" value="Y_phosphatase3"/>
    <property type="match status" value="1"/>
</dbReference>
<dbReference type="PROSITE" id="PS00383">
    <property type="entry name" value="TYR_PHOSPHATASE_1"/>
    <property type="match status" value="1"/>
</dbReference>
<dbReference type="AlphaFoldDB" id="A0A6G1GAD1"/>
<reference evidence="4" key="2">
    <citation type="submission" date="2020-04" db="EMBL/GenBank/DDBJ databases">
        <authorList>
            <consortium name="NCBI Genome Project"/>
        </authorList>
    </citation>
    <scope>NUCLEOTIDE SEQUENCE</scope>
    <source>
        <strain evidence="4">CBS 781.70</strain>
    </source>
</reference>
<dbReference type="RefSeq" id="XP_033536501.1">
    <property type="nucleotide sequence ID" value="XM_033677407.1"/>
</dbReference>
<dbReference type="EMBL" id="ML975152">
    <property type="protein sequence ID" value="KAF1814870.1"/>
    <property type="molecule type" value="Genomic_DNA"/>
</dbReference>
<feature type="domain" description="Tyrosine specific protein phosphatases" evidence="1">
    <location>
        <begin position="170"/>
        <end position="232"/>
    </location>
</feature>
<dbReference type="OrthoDB" id="9988524at2759"/>
<dbReference type="GO" id="GO:0004721">
    <property type="term" value="F:phosphoprotein phosphatase activity"/>
    <property type="evidence" value="ECO:0007669"/>
    <property type="project" value="InterPro"/>
</dbReference>